<proteinExistence type="predicted"/>
<evidence type="ECO:0000313" key="5">
    <source>
        <dbReference type="Proteomes" id="UP001055439"/>
    </source>
</evidence>
<evidence type="ECO:0000313" key="4">
    <source>
        <dbReference type="EMBL" id="URE29035.1"/>
    </source>
</evidence>
<dbReference type="Proteomes" id="UP001055439">
    <property type="component" value="Chromosome 8"/>
</dbReference>
<reference evidence="4" key="1">
    <citation type="submission" date="2022-05" db="EMBL/GenBank/DDBJ databases">
        <title>The Musa troglodytarum L. genome provides insights into the mechanism of non-climacteric behaviour and enrichment of carotenoids.</title>
        <authorList>
            <person name="Wang J."/>
        </authorList>
    </citation>
    <scope>NUCLEOTIDE SEQUENCE</scope>
    <source>
        <tissue evidence="4">Leaf</tissue>
    </source>
</reference>
<dbReference type="InterPro" id="IPR051937">
    <property type="entry name" value="R3H_domain_containing"/>
</dbReference>
<dbReference type="PROSITE" id="PS51673">
    <property type="entry name" value="SUZ"/>
    <property type="match status" value="1"/>
</dbReference>
<sequence length="555" mass="62346">MESPAASCSVGAPAVYSAASPEQKEREELLSQVDPFLHEVLENPRHRLTGSYPLLVLFLRIWNLALGLGICVLMGYVQVLDLAVCELDVGMGLFSCFPLLNQCMRYGFKFVAGICYLTYDLYILFEDLKGTELSLANSPVFVRANLLVVWLLGSMQSIMSLLEVGWRHPNLYYDSSFLWGICGIQEGSVYQGIGRDVGKWESESCSPNTLCPSFVVDWPVGVYHSGMTIDLDPLVLGLGTAAYSVLRMELDIQRFMQNPYHQHFEFQHLPTSYLRCAAHRVAQHYGLQTMAVDNIVDGLGSRVVARKTPQSRYPAVCLSEVPAKVSERDITEQVKIAIRPRPRMVSSGAGIDVVPEKSATRTVEERKEEYDRARARIFSGSCNSEVEGLSSPASVDGRNVFLSSDEEYQRTVEEIDKNLPKDGASRVAIFKDKEKDRTDPDYDRRYKRCVRGLSFPHNFSLQACSIIQPPFPQHDGGISQFGHLPSNQSHVNYDITNPAVNPYAFGCNQNAKNAVYLQWPSPAMMYSNSYEHLGHAMFQVPFYQQHLSFEHTQNC</sequence>
<name>A0A9E7H9C9_9LILI</name>
<dbReference type="InterPro" id="IPR024771">
    <property type="entry name" value="SUZ"/>
</dbReference>
<evidence type="ECO:0000256" key="1">
    <source>
        <dbReference type="ARBA" id="ARBA00022553"/>
    </source>
</evidence>
<accession>A0A9E7H9C9</accession>
<dbReference type="GO" id="GO:0003676">
    <property type="term" value="F:nucleic acid binding"/>
    <property type="evidence" value="ECO:0007669"/>
    <property type="project" value="InterPro"/>
</dbReference>
<dbReference type="PANTHER" id="PTHR15672">
    <property type="entry name" value="CAMP-REGULATED PHOSPHOPROTEIN 21 RELATED R3H DOMAIN CONTAINING PROTEIN"/>
    <property type="match status" value="1"/>
</dbReference>
<dbReference type="CDD" id="cd02642">
    <property type="entry name" value="R3H_encore_like"/>
    <property type="match status" value="1"/>
</dbReference>
<dbReference type="OrthoDB" id="278430at2759"/>
<dbReference type="PANTHER" id="PTHR15672:SF15">
    <property type="entry name" value="SINGLE-STRANDED NUCLEIC ACID BINDING R3H PROTEIN"/>
    <property type="match status" value="1"/>
</dbReference>
<dbReference type="InterPro" id="IPR036867">
    <property type="entry name" value="R3H_dom_sf"/>
</dbReference>
<keyword evidence="2" id="KW-0812">Transmembrane</keyword>
<dbReference type="Gene3D" id="3.30.1370.50">
    <property type="entry name" value="R3H-like domain"/>
    <property type="match status" value="1"/>
</dbReference>
<dbReference type="InterPro" id="IPR001374">
    <property type="entry name" value="R3H_dom"/>
</dbReference>
<organism evidence="4 5">
    <name type="scientific">Musa troglodytarum</name>
    <name type="common">fe'i banana</name>
    <dbReference type="NCBI Taxonomy" id="320322"/>
    <lineage>
        <taxon>Eukaryota</taxon>
        <taxon>Viridiplantae</taxon>
        <taxon>Streptophyta</taxon>
        <taxon>Embryophyta</taxon>
        <taxon>Tracheophyta</taxon>
        <taxon>Spermatophyta</taxon>
        <taxon>Magnoliopsida</taxon>
        <taxon>Liliopsida</taxon>
        <taxon>Zingiberales</taxon>
        <taxon>Musaceae</taxon>
        <taxon>Musa</taxon>
    </lineage>
</organism>
<keyword evidence="2" id="KW-1133">Transmembrane helix</keyword>
<gene>
    <name evidence="4" type="ORF">MUK42_07363</name>
</gene>
<feature type="transmembrane region" description="Helical" evidence="2">
    <location>
        <begin position="54"/>
        <end position="76"/>
    </location>
</feature>
<evidence type="ECO:0000256" key="2">
    <source>
        <dbReference type="SAM" id="Phobius"/>
    </source>
</evidence>
<keyword evidence="5" id="KW-1185">Reference proteome</keyword>
<dbReference type="EMBL" id="CP097510">
    <property type="protein sequence ID" value="URE29035.1"/>
    <property type="molecule type" value="Genomic_DNA"/>
</dbReference>
<keyword evidence="2" id="KW-0472">Membrane</keyword>
<dbReference type="Pfam" id="PF12752">
    <property type="entry name" value="SUZ"/>
    <property type="match status" value="1"/>
</dbReference>
<feature type="domain" description="SUZ" evidence="3">
    <location>
        <begin position="312"/>
        <end position="382"/>
    </location>
</feature>
<keyword evidence="1" id="KW-0597">Phosphoprotein</keyword>
<dbReference type="SUPFAM" id="SSF82708">
    <property type="entry name" value="R3H domain"/>
    <property type="match status" value="1"/>
</dbReference>
<evidence type="ECO:0000259" key="3">
    <source>
        <dbReference type="PROSITE" id="PS51673"/>
    </source>
</evidence>
<dbReference type="AlphaFoldDB" id="A0A9E7H9C9"/>
<protein>
    <recommendedName>
        <fullName evidence="3">SUZ domain-containing protein</fullName>
    </recommendedName>
</protein>
<dbReference type="Pfam" id="PF01424">
    <property type="entry name" value="R3H"/>
    <property type="match status" value="1"/>
</dbReference>